<keyword evidence="19" id="KW-1185">Reference proteome</keyword>
<dbReference type="InterPro" id="IPR036038">
    <property type="entry name" value="Aminotransferase-like"/>
</dbReference>
<evidence type="ECO:0000256" key="10">
    <source>
        <dbReference type="ARBA" id="ARBA00022898"/>
    </source>
</evidence>
<dbReference type="UniPathway" id="UPA00049">
    <property type="reaction ID" value="UER00062"/>
</dbReference>
<evidence type="ECO:0000313" key="19">
    <source>
        <dbReference type="Proteomes" id="UP000019140"/>
    </source>
</evidence>
<comment type="pathway">
    <text evidence="3 17">Amino-acid biosynthesis; L-isoleucine biosynthesis; L-isoleucine from 2-oxobutanoate: step 4/4.</text>
</comment>
<evidence type="ECO:0000256" key="14">
    <source>
        <dbReference type="ARBA" id="ARBA00049229"/>
    </source>
</evidence>
<gene>
    <name evidence="17" type="primary">ilvE</name>
    <name evidence="18" type="ORF">ETSY2_06260</name>
</gene>
<dbReference type="GO" id="GO:0052655">
    <property type="term" value="F:L-valine-2-oxoglutarate transaminase activity"/>
    <property type="evidence" value="ECO:0007669"/>
    <property type="project" value="RHEA"/>
</dbReference>
<dbReference type="HOGENOM" id="CLU_020844_3_0_7"/>
<dbReference type="FunFam" id="3.30.470.10:FF:000006">
    <property type="entry name" value="Branched-chain-amino-acid aminotransferase"/>
    <property type="match status" value="1"/>
</dbReference>
<dbReference type="GO" id="GO:0052656">
    <property type="term" value="F:L-isoleucine-2-oxoglutarate transaminase activity"/>
    <property type="evidence" value="ECO:0007669"/>
    <property type="project" value="RHEA"/>
</dbReference>
<keyword evidence="8 17" id="KW-0028">Amino-acid biosynthesis</keyword>
<evidence type="ECO:0000256" key="16">
    <source>
        <dbReference type="RuleBase" id="RU004516"/>
    </source>
</evidence>
<dbReference type="NCBIfam" id="NF006185">
    <property type="entry name" value="PRK08320.1"/>
    <property type="match status" value="1"/>
</dbReference>
<evidence type="ECO:0000256" key="11">
    <source>
        <dbReference type="ARBA" id="ARBA00023304"/>
    </source>
</evidence>
<dbReference type="UniPathway" id="UPA00048">
    <property type="reaction ID" value="UER00073"/>
</dbReference>
<sequence length="300" mass="32494">MQVYVNGRFVPAEEASISVFDHGFLYGDGVFEGIRVYGGTIFRLQQHLERLFHSALCLMLDIPMTPETMGDAIVETVRRRGLPNQYVRVVVSRGAGDLGLDPKRCPQPSVIIIADTIALYPEHYYTEGLDLVTVATRRVSSDALDPRIKSLNYLNNIMAKIEAQQAGVVEAVMLNAEGYVAECTADNVFVLRQGCLHTPSVAAGALQGVTRDSVLEIAGGLGLETSESFLTRYDLYTAEECLMTGTGAEIVPVVRIDGRRIGTGEPGPVTARIREGFAALCHQDGVRVEIAEPAHAASKA</sequence>
<evidence type="ECO:0000256" key="17">
    <source>
        <dbReference type="RuleBase" id="RU364094"/>
    </source>
</evidence>
<comment type="cofactor">
    <cofactor evidence="1 16">
        <name>pyridoxal 5'-phosphate</name>
        <dbReference type="ChEBI" id="CHEBI:597326"/>
    </cofactor>
</comment>
<dbReference type="GO" id="GO:0009097">
    <property type="term" value="P:isoleucine biosynthetic process"/>
    <property type="evidence" value="ECO:0007669"/>
    <property type="project" value="UniProtKB-UniPathway"/>
</dbReference>
<reference evidence="18 19" key="1">
    <citation type="journal article" date="2014" name="Nature">
        <title>An environmental bacterial taxon with a large and distinct metabolic repertoire.</title>
        <authorList>
            <person name="Wilson M.C."/>
            <person name="Mori T."/>
            <person name="Ruckert C."/>
            <person name="Uria A.R."/>
            <person name="Helf M.J."/>
            <person name="Takada K."/>
            <person name="Gernert C."/>
            <person name="Steffens U.A."/>
            <person name="Heycke N."/>
            <person name="Schmitt S."/>
            <person name="Rinke C."/>
            <person name="Helfrich E.J."/>
            <person name="Brachmann A.O."/>
            <person name="Gurgui C."/>
            <person name="Wakimoto T."/>
            <person name="Kracht M."/>
            <person name="Crusemann M."/>
            <person name="Hentschel U."/>
            <person name="Abe I."/>
            <person name="Matsunaga S."/>
            <person name="Kalinowski J."/>
            <person name="Takeyama H."/>
            <person name="Piel J."/>
        </authorList>
    </citation>
    <scope>NUCLEOTIDE SEQUENCE [LARGE SCALE GENOMIC DNA]</scope>
    <source>
        <strain evidence="19">TSY2</strain>
    </source>
</reference>
<dbReference type="SUPFAM" id="SSF56752">
    <property type="entry name" value="D-aminoacid aminotransferase-like PLP-dependent enzymes"/>
    <property type="match status" value="1"/>
</dbReference>
<dbReference type="AlphaFoldDB" id="W4MF79"/>
<proteinExistence type="inferred from homology"/>
<dbReference type="InterPro" id="IPR005785">
    <property type="entry name" value="B_amino_transI"/>
</dbReference>
<keyword evidence="7 17" id="KW-0032">Aminotransferase</keyword>
<comment type="catalytic activity">
    <reaction evidence="14 17">
        <text>L-leucine + 2-oxoglutarate = 4-methyl-2-oxopentanoate + L-glutamate</text>
        <dbReference type="Rhea" id="RHEA:18321"/>
        <dbReference type="ChEBI" id="CHEBI:16810"/>
        <dbReference type="ChEBI" id="CHEBI:17865"/>
        <dbReference type="ChEBI" id="CHEBI:29985"/>
        <dbReference type="ChEBI" id="CHEBI:57427"/>
        <dbReference type="EC" id="2.6.1.42"/>
    </reaction>
</comment>
<dbReference type="InterPro" id="IPR001544">
    <property type="entry name" value="Aminotrans_IV"/>
</dbReference>
<evidence type="ECO:0000256" key="8">
    <source>
        <dbReference type="ARBA" id="ARBA00022605"/>
    </source>
</evidence>
<dbReference type="Pfam" id="PF01063">
    <property type="entry name" value="Aminotran_4"/>
    <property type="match status" value="1"/>
</dbReference>
<dbReference type="Gene3D" id="3.30.470.10">
    <property type="match status" value="1"/>
</dbReference>
<evidence type="ECO:0000256" key="9">
    <source>
        <dbReference type="ARBA" id="ARBA00022679"/>
    </source>
</evidence>
<evidence type="ECO:0000256" key="5">
    <source>
        <dbReference type="ARBA" id="ARBA00005072"/>
    </source>
</evidence>
<dbReference type="InterPro" id="IPR043132">
    <property type="entry name" value="BCAT-like_C"/>
</dbReference>
<dbReference type="PROSITE" id="PS00770">
    <property type="entry name" value="AA_TRANSFER_CLASS_4"/>
    <property type="match status" value="1"/>
</dbReference>
<dbReference type="EC" id="2.6.1.42" evidence="17"/>
<dbReference type="UniPathway" id="UPA00047">
    <property type="reaction ID" value="UER00058"/>
</dbReference>
<dbReference type="InterPro" id="IPR043131">
    <property type="entry name" value="BCAT-like_N"/>
</dbReference>
<evidence type="ECO:0000313" key="18">
    <source>
        <dbReference type="EMBL" id="ETX08287.1"/>
    </source>
</evidence>
<name>W4MF79_9BACT</name>
<evidence type="ECO:0000256" key="4">
    <source>
        <dbReference type="ARBA" id="ARBA00004931"/>
    </source>
</evidence>
<dbReference type="CDD" id="cd01558">
    <property type="entry name" value="D-AAT_like"/>
    <property type="match status" value="1"/>
</dbReference>
<comment type="pathway">
    <text evidence="4 17">Amino-acid biosynthesis; L-valine biosynthesis; L-valine from pyruvate: step 4/4.</text>
</comment>
<evidence type="ECO:0000256" key="7">
    <source>
        <dbReference type="ARBA" id="ARBA00022576"/>
    </source>
</evidence>
<evidence type="ECO:0000256" key="3">
    <source>
        <dbReference type="ARBA" id="ARBA00004824"/>
    </source>
</evidence>
<comment type="pathway">
    <text evidence="5 17">Amino-acid biosynthesis; L-leucine biosynthesis; L-leucine from 3-methyl-2-oxobutanoate: step 4/4.</text>
</comment>
<dbReference type="NCBIfam" id="TIGR01122">
    <property type="entry name" value="ilvE_I"/>
    <property type="match status" value="1"/>
</dbReference>
<dbReference type="EMBL" id="AZHX01000253">
    <property type="protein sequence ID" value="ETX08287.1"/>
    <property type="molecule type" value="Genomic_DNA"/>
</dbReference>
<comment type="caution">
    <text evidence="18">The sequence shown here is derived from an EMBL/GenBank/DDBJ whole genome shotgun (WGS) entry which is preliminary data.</text>
</comment>
<dbReference type="PATRIC" id="fig|1429439.4.peg.1083"/>
<dbReference type="Proteomes" id="UP000019140">
    <property type="component" value="Unassembled WGS sequence"/>
</dbReference>
<dbReference type="GO" id="GO:0009098">
    <property type="term" value="P:L-leucine biosynthetic process"/>
    <property type="evidence" value="ECO:0007669"/>
    <property type="project" value="UniProtKB-UniPathway"/>
</dbReference>
<comment type="function">
    <text evidence="2 17">Acts on leucine, isoleucine and valine.</text>
</comment>
<dbReference type="GO" id="GO:0052654">
    <property type="term" value="F:L-leucine-2-oxoglutarate transaminase activity"/>
    <property type="evidence" value="ECO:0007669"/>
    <property type="project" value="RHEA"/>
</dbReference>
<dbReference type="PANTHER" id="PTHR42743">
    <property type="entry name" value="AMINO-ACID AMINOTRANSFERASE"/>
    <property type="match status" value="1"/>
</dbReference>
<comment type="catalytic activity">
    <reaction evidence="12 17">
        <text>L-valine + 2-oxoglutarate = 3-methyl-2-oxobutanoate + L-glutamate</text>
        <dbReference type="Rhea" id="RHEA:24813"/>
        <dbReference type="ChEBI" id="CHEBI:11851"/>
        <dbReference type="ChEBI" id="CHEBI:16810"/>
        <dbReference type="ChEBI" id="CHEBI:29985"/>
        <dbReference type="ChEBI" id="CHEBI:57762"/>
        <dbReference type="EC" id="2.6.1.42"/>
    </reaction>
</comment>
<evidence type="ECO:0000256" key="1">
    <source>
        <dbReference type="ARBA" id="ARBA00001933"/>
    </source>
</evidence>
<evidence type="ECO:0000256" key="15">
    <source>
        <dbReference type="RuleBase" id="RU004106"/>
    </source>
</evidence>
<dbReference type="Gene3D" id="3.20.10.10">
    <property type="entry name" value="D-amino Acid Aminotransferase, subunit A, domain 2"/>
    <property type="match status" value="1"/>
</dbReference>
<keyword evidence="10 16" id="KW-0663">Pyridoxal phosphate</keyword>
<evidence type="ECO:0000256" key="12">
    <source>
        <dbReference type="ARBA" id="ARBA00048212"/>
    </source>
</evidence>
<evidence type="ECO:0000256" key="2">
    <source>
        <dbReference type="ARBA" id="ARBA00003109"/>
    </source>
</evidence>
<protein>
    <recommendedName>
        <fullName evidence="17">Branched-chain-amino-acid aminotransferase</fullName>
        <shortName evidence="17">BCAT</shortName>
        <ecNumber evidence="17">2.6.1.42</ecNumber>
    </recommendedName>
</protein>
<evidence type="ECO:0000256" key="13">
    <source>
        <dbReference type="ARBA" id="ARBA00048798"/>
    </source>
</evidence>
<evidence type="ECO:0000256" key="6">
    <source>
        <dbReference type="ARBA" id="ARBA00009320"/>
    </source>
</evidence>
<dbReference type="PANTHER" id="PTHR42743:SF11">
    <property type="entry name" value="AMINODEOXYCHORISMATE LYASE"/>
    <property type="match status" value="1"/>
</dbReference>
<comment type="similarity">
    <text evidence="6 15">Belongs to the class-IV pyridoxal-phosphate-dependent aminotransferase family.</text>
</comment>
<dbReference type="GO" id="GO:0005829">
    <property type="term" value="C:cytosol"/>
    <property type="evidence" value="ECO:0007669"/>
    <property type="project" value="TreeGrafter"/>
</dbReference>
<organism evidence="18 19">
    <name type="scientific">Candidatus Entotheonella gemina</name>
    <dbReference type="NCBI Taxonomy" id="1429439"/>
    <lineage>
        <taxon>Bacteria</taxon>
        <taxon>Pseudomonadati</taxon>
        <taxon>Nitrospinota/Tectimicrobiota group</taxon>
        <taxon>Candidatus Tectimicrobiota</taxon>
        <taxon>Candidatus Entotheonellia</taxon>
        <taxon>Candidatus Entotheonellales</taxon>
        <taxon>Candidatus Entotheonellaceae</taxon>
        <taxon>Candidatus Entotheonella</taxon>
    </lineage>
</organism>
<keyword evidence="11 17" id="KW-0100">Branched-chain amino acid biosynthesis</keyword>
<dbReference type="InterPro" id="IPR018300">
    <property type="entry name" value="Aminotrans_IV_CS"/>
</dbReference>
<accession>W4MF79</accession>
<keyword evidence="9 17" id="KW-0808">Transferase</keyword>
<comment type="catalytic activity">
    <reaction evidence="13 17">
        <text>L-isoleucine + 2-oxoglutarate = (S)-3-methyl-2-oxopentanoate + L-glutamate</text>
        <dbReference type="Rhea" id="RHEA:24801"/>
        <dbReference type="ChEBI" id="CHEBI:16810"/>
        <dbReference type="ChEBI" id="CHEBI:29985"/>
        <dbReference type="ChEBI" id="CHEBI:35146"/>
        <dbReference type="ChEBI" id="CHEBI:58045"/>
        <dbReference type="EC" id="2.6.1.42"/>
    </reaction>
</comment>
<dbReference type="FunFam" id="3.20.10.10:FF:000002">
    <property type="entry name" value="D-alanine aminotransferase"/>
    <property type="match status" value="1"/>
</dbReference>
<dbReference type="InterPro" id="IPR050571">
    <property type="entry name" value="Class-IV_PLP-Dep_Aminotrnsfr"/>
</dbReference>
<dbReference type="GO" id="GO:0009099">
    <property type="term" value="P:L-valine biosynthetic process"/>
    <property type="evidence" value="ECO:0007669"/>
    <property type="project" value="UniProtKB-UniPathway"/>
</dbReference>